<proteinExistence type="predicted"/>
<evidence type="ECO:0000313" key="3">
    <source>
        <dbReference type="Proteomes" id="UP000027821"/>
    </source>
</evidence>
<dbReference type="GO" id="GO:0009103">
    <property type="term" value="P:lipopolysaccharide biosynthetic process"/>
    <property type="evidence" value="ECO:0007669"/>
    <property type="project" value="TreeGrafter"/>
</dbReference>
<dbReference type="PANTHER" id="PTHR46401">
    <property type="entry name" value="GLYCOSYLTRANSFERASE WBBK-RELATED"/>
    <property type="match status" value="1"/>
</dbReference>
<reference evidence="2 3" key="1">
    <citation type="submission" date="2014-04" db="EMBL/GenBank/DDBJ databases">
        <title>Characterization and application of a salt tolerant electro-active bacterium.</title>
        <authorList>
            <person name="Yang L."/>
            <person name="Wei S."/>
            <person name="Tay Q.X.M."/>
        </authorList>
    </citation>
    <scope>NUCLEOTIDE SEQUENCE [LARGE SCALE GENOMIC DNA]</scope>
    <source>
        <strain evidence="2 3">LY1</strain>
    </source>
</reference>
<dbReference type="SUPFAM" id="SSF53756">
    <property type="entry name" value="UDP-Glycosyltransferase/glycogen phosphorylase"/>
    <property type="match status" value="1"/>
</dbReference>
<gene>
    <name evidence="2" type="ORF">EL17_16645</name>
</gene>
<keyword evidence="3" id="KW-1185">Reference proteome</keyword>
<dbReference type="Gene3D" id="3.40.50.2000">
    <property type="entry name" value="Glycogen Phosphorylase B"/>
    <property type="match status" value="1"/>
</dbReference>
<sequence length="340" mass="38717">MIIYTYPIETAFIKRDVEMLSPQFKIKTLEFTDDPLRLPFYFILQFFQLLFYLPRTSHYLCFFGGYHSVLPVMFGKISRKKVYIQCGGTDAMHMPEINYGNYRKKWLRESTIFSFRNCTKILPVAKALIDQEYKYSSIIAPDQGIKNLVPYLTTPIEVIHNGFDSQYWVDKGAFRAENSFITVATGTSKLNRAIIKGMDLLEQMAEAIPDASFTIIGDSDYSSTHSNVKVIGKLSQEELLDMYNSHQFYLQLSMSEGFPNSLAEAMLCGCIPIGTAVGAIPEIIGDAGFLLEKKDTALLLRLVETSKKANLQALRILAPFRIKSLYNYEDRKNALLSLFK</sequence>
<dbReference type="Pfam" id="PF13692">
    <property type="entry name" value="Glyco_trans_1_4"/>
    <property type="match status" value="1"/>
</dbReference>
<dbReference type="Proteomes" id="UP000027821">
    <property type="component" value="Unassembled WGS sequence"/>
</dbReference>
<dbReference type="AlphaFoldDB" id="A0A074KTY1"/>
<organism evidence="2 3">
    <name type="scientific">Anditalea andensis</name>
    <dbReference type="NCBI Taxonomy" id="1048983"/>
    <lineage>
        <taxon>Bacteria</taxon>
        <taxon>Pseudomonadati</taxon>
        <taxon>Bacteroidota</taxon>
        <taxon>Cytophagia</taxon>
        <taxon>Cytophagales</taxon>
        <taxon>Cytophagaceae</taxon>
        <taxon>Anditalea</taxon>
    </lineage>
</organism>
<evidence type="ECO:0000256" key="1">
    <source>
        <dbReference type="ARBA" id="ARBA00022679"/>
    </source>
</evidence>
<dbReference type="GO" id="GO:0016757">
    <property type="term" value="F:glycosyltransferase activity"/>
    <property type="evidence" value="ECO:0007669"/>
    <property type="project" value="TreeGrafter"/>
</dbReference>
<dbReference type="STRING" id="1048983.EL17_16645"/>
<dbReference type="eggNOG" id="COG0438">
    <property type="taxonomic scope" value="Bacteria"/>
</dbReference>
<dbReference type="PANTHER" id="PTHR46401:SF2">
    <property type="entry name" value="GLYCOSYLTRANSFERASE WBBK-RELATED"/>
    <property type="match status" value="1"/>
</dbReference>
<dbReference type="EMBL" id="JMIH01000024">
    <property type="protein sequence ID" value="KEO72374.1"/>
    <property type="molecule type" value="Genomic_DNA"/>
</dbReference>
<dbReference type="RefSeq" id="WP_035076858.1">
    <property type="nucleotide sequence ID" value="NZ_JMIH01000024.1"/>
</dbReference>
<accession>A0A074KTY1</accession>
<keyword evidence="1 2" id="KW-0808">Transferase</keyword>
<protein>
    <submittedName>
        <fullName evidence="2">Glycosyltransferase</fullName>
    </submittedName>
</protein>
<comment type="caution">
    <text evidence="2">The sequence shown here is derived from an EMBL/GenBank/DDBJ whole genome shotgun (WGS) entry which is preliminary data.</text>
</comment>
<evidence type="ECO:0000313" key="2">
    <source>
        <dbReference type="EMBL" id="KEO72374.1"/>
    </source>
</evidence>
<dbReference type="CDD" id="cd03801">
    <property type="entry name" value="GT4_PimA-like"/>
    <property type="match status" value="1"/>
</dbReference>
<dbReference type="OrthoDB" id="9811239at2"/>
<name>A0A074KTY1_9BACT</name>